<dbReference type="Pfam" id="PF07610">
    <property type="entry name" value="DUF1573"/>
    <property type="match status" value="1"/>
</dbReference>
<sequence length="224" mass="25011">MHLLFLLLLYSAVLLFPARVNANLTFDSKLKEFTVKPGLKSLKVTFNFKNTSGKEIKISKLEAPCTCLSAHLKDNKKSYSPGDTGEIVANFSVDSFYGTISKNIMVWIEGDPKLQPSIKLTTQVTIPSVVELSSTNLSWKTDEESNTKTFKVTINQTDPVLLKNITCSNEQFKVSYKVLTEGKLYEVAVTPLNTSTPGFGILRIKTDSKLSRFKSLRAYVSIRK</sequence>
<proteinExistence type="predicted"/>
<gene>
    <name evidence="1" type="ORF">Rhal01_03390</name>
</gene>
<evidence type="ECO:0008006" key="3">
    <source>
        <dbReference type="Google" id="ProtNLM"/>
    </source>
</evidence>
<dbReference type="EMBL" id="BAABRL010000012">
    <property type="protein sequence ID" value="GAA5497197.1"/>
    <property type="molecule type" value="Genomic_DNA"/>
</dbReference>
<keyword evidence="2" id="KW-1185">Reference proteome</keyword>
<evidence type="ECO:0000313" key="2">
    <source>
        <dbReference type="Proteomes" id="UP001424741"/>
    </source>
</evidence>
<comment type="caution">
    <text evidence="1">The sequence shown here is derived from an EMBL/GenBank/DDBJ whole genome shotgun (WGS) entry which is preliminary data.</text>
</comment>
<name>A0ABP9V9A8_9BACT</name>
<protein>
    <recommendedName>
        <fullName evidence="3">DUF1573 domain-containing protein</fullName>
    </recommendedName>
</protein>
<evidence type="ECO:0000313" key="1">
    <source>
        <dbReference type="EMBL" id="GAA5497197.1"/>
    </source>
</evidence>
<dbReference type="Proteomes" id="UP001424741">
    <property type="component" value="Unassembled WGS sequence"/>
</dbReference>
<dbReference type="PANTHER" id="PTHR37833:SF1">
    <property type="entry name" value="SIGNAL PEPTIDE PROTEIN"/>
    <property type="match status" value="1"/>
</dbReference>
<organism evidence="1 2">
    <name type="scientific">Rubritalea halochordaticola</name>
    <dbReference type="NCBI Taxonomy" id="714537"/>
    <lineage>
        <taxon>Bacteria</taxon>
        <taxon>Pseudomonadati</taxon>
        <taxon>Verrucomicrobiota</taxon>
        <taxon>Verrucomicrobiia</taxon>
        <taxon>Verrucomicrobiales</taxon>
        <taxon>Rubritaleaceae</taxon>
        <taxon>Rubritalea</taxon>
    </lineage>
</organism>
<accession>A0ABP9V9A8</accession>
<dbReference type="RefSeq" id="WP_346189737.1">
    <property type="nucleotide sequence ID" value="NZ_BAABRL010000012.1"/>
</dbReference>
<dbReference type="InterPro" id="IPR011467">
    <property type="entry name" value="DUF1573"/>
</dbReference>
<dbReference type="PANTHER" id="PTHR37833">
    <property type="entry name" value="LIPOPROTEIN-RELATED"/>
    <property type="match status" value="1"/>
</dbReference>
<reference evidence="1 2" key="1">
    <citation type="submission" date="2024-02" db="EMBL/GenBank/DDBJ databases">
        <title>Rubritalea halochordaticola NBRC 107102.</title>
        <authorList>
            <person name="Ichikawa N."/>
            <person name="Katano-Makiyama Y."/>
            <person name="Hidaka K."/>
        </authorList>
    </citation>
    <scope>NUCLEOTIDE SEQUENCE [LARGE SCALE GENOMIC DNA]</scope>
    <source>
        <strain evidence="1 2">NBRC 107102</strain>
    </source>
</reference>